<dbReference type="InterPro" id="IPR032675">
    <property type="entry name" value="LRR_dom_sf"/>
</dbReference>
<dbReference type="Gene3D" id="3.80.10.10">
    <property type="entry name" value="Ribonuclease Inhibitor"/>
    <property type="match status" value="1"/>
</dbReference>
<keyword evidence="3" id="KW-1185">Reference proteome</keyword>
<evidence type="ECO:0000313" key="3">
    <source>
        <dbReference type="Proteomes" id="UP000017559"/>
    </source>
</evidence>
<dbReference type="EMBL" id="AWSO01001025">
    <property type="protein sequence ID" value="ESK85743.1"/>
    <property type="molecule type" value="Genomic_DNA"/>
</dbReference>
<dbReference type="Pfam" id="PF00646">
    <property type="entry name" value="F-box"/>
    <property type="match status" value="1"/>
</dbReference>
<dbReference type="AlphaFoldDB" id="V2WFY8"/>
<dbReference type="OrthoDB" id="2788229at2759"/>
<feature type="domain" description="F-box" evidence="1">
    <location>
        <begin position="3"/>
        <end position="35"/>
    </location>
</feature>
<evidence type="ECO:0000313" key="2">
    <source>
        <dbReference type="EMBL" id="ESK85743.1"/>
    </source>
</evidence>
<dbReference type="InterPro" id="IPR001810">
    <property type="entry name" value="F-box_dom"/>
</dbReference>
<feature type="non-terminal residue" evidence="2">
    <location>
        <position position="1"/>
    </location>
</feature>
<dbReference type="HOGENOM" id="CLU_1010296_0_0_1"/>
<organism evidence="2 3">
    <name type="scientific">Moniliophthora roreri (strain MCA 2997)</name>
    <name type="common">Cocoa frosty pod rot fungus</name>
    <name type="synonym">Crinipellis roreri</name>
    <dbReference type="NCBI Taxonomy" id="1381753"/>
    <lineage>
        <taxon>Eukaryota</taxon>
        <taxon>Fungi</taxon>
        <taxon>Dikarya</taxon>
        <taxon>Basidiomycota</taxon>
        <taxon>Agaricomycotina</taxon>
        <taxon>Agaricomycetes</taxon>
        <taxon>Agaricomycetidae</taxon>
        <taxon>Agaricales</taxon>
        <taxon>Marasmiineae</taxon>
        <taxon>Marasmiaceae</taxon>
        <taxon>Moniliophthora</taxon>
    </lineage>
</organism>
<proteinExistence type="predicted"/>
<gene>
    <name evidence="2" type="ORF">Moror_2452</name>
</gene>
<dbReference type="KEGG" id="mrr:Moror_2452"/>
<comment type="caution">
    <text evidence="2">The sequence shown here is derived from an EMBL/GenBank/DDBJ whole genome shotgun (WGS) entry which is preliminary data.</text>
</comment>
<name>V2WFY8_MONRO</name>
<evidence type="ECO:0000259" key="1">
    <source>
        <dbReference type="Pfam" id="PF00646"/>
    </source>
</evidence>
<dbReference type="Proteomes" id="UP000017559">
    <property type="component" value="Unassembled WGS sequence"/>
</dbReference>
<protein>
    <recommendedName>
        <fullName evidence="1">F-box domain-containing protein</fullName>
    </recommendedName>
</protein>
<sequence>PPRLPIELIEKVLAELTFPESRCELQHCSLVCRAWLPITREHLLPTLFLELSQNSRFERFIALATHPLSSLHCCAFRGLVIMCPEGVGSQPAAITLMRQLHPFLIHGNRATGRSIAKETLWNIRTIRVCEARPVILSIVIRLAREAGCFSRVTQLDLFQCSFDSPELLGDLLNVFPNIKGTHISYPTYTFTPTVDMTLAALPPTFCYLQLSRNYGLLSLFSSCRTLEELILRPPYIDEQAEIVEQFFRDPGNRVKKSHSALSLDDPIIGPCEYSIK</sequence>
<accession>V2WFY8</accession>
<reference evidence="2 3" key="1">
    <citation type="journal article" date="2014" name="BMC Genomics">
        <title>Genome and secretome analysis of the hemibiotrophic fungal pathogen, Moniliophthora roreri, which causes frosty pod rot disease of cacao: mechanisms of the biotrophic and necrotrophic phases.</title>
        <authorList>
            <person name="Meinhardt L.W."/>
            <person name="Costa G.G.L."/>
            <person name="Thomazella D.P.T."/>
            <person name="Teixeira P.J.P.L."/>
            <person name="Carazzolle M.F."/>
            <person name="Schuster S.C."/>
            <person name="Carlson J.E."/>
            <person name="Guiltinan M.J."/>
            <person name="Mieczkowski P."/>
            <person name="Farmer A."/>
            <person name="Ramaraj T."/>
            <person name="Crozier J."/>
            <person name="Davis R.E."/>
            <person name="Shao J."/>
            <person name="Melnick R.L."/>
            <person name="Pereira G.A.G."/>
            <person name="Bailey B.A."/>
        </authorList>
    </citation>
    <scope>NUCLEOTIDE SEQUENCE [LARGE SCALE GENOMIC DNA]</scope>
    <source>
        <strain evidence="2 3">MCA 2997</strain>
    </source>
</reference>